<dbReference type="RefSeq" id="WP_158983168.1">
    <property type="nucleotide sequence ID" value="NZ_BNBS01000005.1"/>
</dbReference>
<name>A0ABQ3PQS7_9ACTN</name>
<comment type="caution">
    <text evidence="1">The sequence shown here is derived from an EMBL/GenBank/DDBJ whole genome shotgun (WGS) entry which is preliminary data.</text>
</comment>
<dbReference type="Proteomes" id="UP001052739">
    <property type="component" value="Unassembled WGS sequence"/>
</dbReference>
<gene>
    <name evidence="1" type="ORF">Shyd_87450</name>
</gene>
<accession>A0ABQ3PQS7</accession>
<dbReference type="EMBL" id="BNDW01000117">
    <property type="protein sequence ID" value="GHI27374.1"/>
    <property type="molecule type" value="Genomic_DNA"/>
</dbReference>
<evidence type="ECO:0000313" key="1">
    <source>
        <dbReference type="EMBL" id="GHI27374.1"/>
    </source>
</evidence>
<organism evidence="1 2">
    <name type="scientific">Streptomyces hydrogenans</name>
    <dbReference type="NCBI Taxonomy" id="1873719"/>
    <lineage>
        <taxon>Bacteria</taxon>
        <taxon>Bacillati</taxon>
        <taxon>Actinomycetota</taxon>
        <taxon>Actinomycetes</taxon>
        <taxon>Kitasatosporales</taxon>
        <taxon>Streptomycetaceae</taxon>
        <taxon>Streptomyces</taxon>
    </lineage>
</organism>
<sequence>MTELTLSIEDRLADQVVESARRYGLPVQEYVERVLRAAETPGAPDREERALELARGAYRHYVDSGRSEDGAMSMAEVFGP</sequence>
<reference evidence="1" key="1">
    <citation type="submission" date="2024-05" db="EMBL/GenBank/DDBJ databases">
        <title>Whole genome shotgun sequence of Streptomyces hydrogenans NBRC 13475.</title>
        <authorList>
            <person name="Komaki H."/>
            <person name="Tamura T."/>
        </authorList>
    </citation>
    <scope>NUCLEOTIDE SEQUENCE</scope>
    <source>
        <strain evidence="1">NBRC 13475</strain>
    </source>
</reference>
<dbReference type="GeneID" id="94009816"/>
<protein>
    <submittedName>
        <fullName evidence="1">Uncharacterized protein</fullName>
    </submittedName>
</protein>
<evidence type="ECO:0000313" key="2">
    <source>
        <dbReference type="Proteomes" id="UP001052739"/>
    </source>
</evidence>
<keyword evidence="2" id="KW-1185">Reference proteome</keyword>
<proteinExistence type="predicted"/>